<dbReference type="SUPFAM" id="SSF55307">
    <property type="entry name" value="Tubulin C-terminal domain-like"/>
    <property type="match status" value="1"/>
</dbReference>
<dbReference type="RefSeq" id="WP_273265835.1">
    <property type="nucleotide sequence ID" value="NZ_JAAZVV010000039.1"/>
</dbReference>
<dbReference type="PANTHER" id="PTHR30314">
    <property type="entry name" value="CELL DIVISION PROTEIN FTSZ-RELATED"/>
    <property type="match status" value="1"/>
</dbReference>
<evidence type="ECO:0000256" key="9">
    <source>
        <dbReference type="NCBIfam" id="TIGR00065"/>
    </source>
</evidence>
<proteinExistence type="inferred from homology"/>
<feature type="binding site" evidence="8">
    <location>
        <position position="138"/>
    </location>
    <ligand>
        <name>GTP</name>
        <dbReference type="ChEBI" id="CHEBI:37565"/>
    </ligand>
</feature>
<evidence type="ECO:0000259" key="11">
    <source>
        <dbReference type="SMART" id="SM00864"/>
    </source>
</evidence>
<dbReference type="GO" id="GO:0000917">
    <property type="term" value="P:division septum assembly"/>
    <property type="evidence" value="ECO:0007669"/>
    <property type="project" value="UniProtKB-KW"/>
</dbReference>
<dbReference type="HAMAP" id="MF_00909">
    <property type="entry name" value="FtsZ"/>
    <property type="match status" value="1"/>
</dbReference>
<dbReference type="Proteomes" id="UP000262325">
    <property type="component" value="Unassembled WGS sequence"/>
</dbReference>
<dbReference type="InterPro" id="IPR036525">
    <property type="entry name" value="Tubulin/FtsZ_GTPase_sf"/>
</dbReference>
<dbReference type="InterPro" id="IPR018316">
    <property type="entry name" value="Tubulin/FtsZ_2-layer-sand-dom"/>
</dbReference>
<organism evidence="13 14">
    <name type="scientific">Flexistipes sinusarabici</name>
    <dbReference type="NCBI Taxonomy" id="2352"/>
    <lineage>
        <taxon>Bacteria</taxon>
        <taxon>Pseudomonadati</taxon>
        <taxon>Deferribacterota</taxon>
        <taxon>Deferribacteres</taxon>
        <taxon>Deferribacterales</taxon>
        <taxon>Flexistipitaceae</taxon>
        <taxon>Flexistipes</taxon>
    </lineage>
</organism>
<dbReference type="GO" id="GO:0005737">
    <property type="term" value="C:cytoplasm"/>
    <property type="evidence" value="ECO:0007669"/>
    <property type="project" value="UniProtKB-SubCell"/>
</dbReference>
<dbReference type="GO" id="GO:0003924">
    <property type="term" value="F:GTPase activity"/>
    <property type="evidence" value="ECO:0007669"/>
    <property type="project" value="UniProtKB-UniRule"/>
</dbReference>
<reference evidence="13 14" key="1">
    <citation type="journal article" date="2018" name="Nat. Biotechnol.">
        <title>A standardized bacterial taxonomy based on genome phylogeny substantially revises the tree of life.</title>
        <authorList>
            <person name="Parks D.H."/>
            <person name="Chuvochina M."/>
            <person name="Waite D.W."/>
            <person name="Rinke C."/>
            <person name="Skarshewski A."/>
            <person name="Chaumeil P.A."/>
            <person name="Hugenholtz P."/>
        </authorList>
    </citation>
    <scope>NUCLEOTIDE SEQUENCE [LARGE SCALE GENOMIC DNA]</scope>
    <source>
        <strain evidence="13">UBA8672</strain>
    </source>
</reference>
<evidence type="ECO:0000256" key="5">
    <source>
        <dbReference type="ARBA" id="ARBA00023134"/>
    </source>
</evidence>
<gene>
    <name evidence="8" type="primary">ftsZ</name>
    <name evidence="13" type="ORF">DHM44_05150</name>
</gene>
<keyword evidence="4 8" id="KW-0547">Nucleotide-binding</keyword>
<dbReference type="Pfam" id="PF00091">
    <property type="entry name" value="Tubulin"/>
    <property type="match status" value="1"/>
</dbReference>
<dbReference type="AlphaFoldDB" id="A0A3D5QCP7"/>
<dbReference type="Pfam" id="PF12327">
    <property type="entry name" value="FtsZ_C"/>
    <property type="match status" value="1"/>
</dbReference>
<sequence length="377" mass="40191">MFEFQEIAQGAVIKVIGVGGAGGNAITNMIKAGIDGVDFISANTDAQALSKNRAPLKIQLGTQLTKGLGAGGNPEVGRKAAVEDAEAIEDALRGSDLVFITAGMGGGTGTGSAPVIASIAKDLGALTVAVVSKPFYWEGKRRNEFADQGMKFLKEHVDTFIVVPNDRLLDIIDKTTSFQEAFRIADDVLRQGVQGISDTINSDGYINVDFADVKAIMSSRGMALMGIGEASGESRDEEAAKRALMSPLLADADIRGSQGILINITGGSDLTMFEIQNIAQLIYENAGEDAAIYKGVVIDENMEGKIKVTIVATGIGKVKESTKTVNLDEYVKKSAPESSSIIKKVNNIKKMDRGLKTLDDFDEEEFEIPTYLRKQAD</sequence>
<dbReference type="GO" id="GO:0005525">
    <property type="term" value="F:GTP binding"/>
    <property type="evidence" value="ECO:0007669"/>
    <property type="project" value="UniProtKB-UniRule"/>
</dbReference>
<comment type="similarity">
    <text evidence="1 8 10">Belongs to the FtsZ family.</text>
</comment>
<feature type="binding site" evidence="8">
    <location>
        <position position="186"/>
    </location>
    <ligand>
        <name>GTP</name>
        <dbReference type="ChEBI" id="CHEBI:37565"/>
    </ligand>
</feature>
<evidence type="ECO:0000256" key="3">
    <source>
        <dbReference type="ARBA" id="ARBA00022618"/>
    </source>
</evidence>
<comment type="function">
    <text evidence="8 10">Essential cell division protein that forms a contractile ring structure (Z ring) at the future cell division site. The regulation of the ring assembly controls the timing and the location of cell division. One of the functions of the FtsZ ring is to recruit other cell division proteins to the septum to produce a new cell wall between the dividing cells. Binds GTP and shows GTPase activity.</text>
</comment>
<comment type="subunit">
    <text evidence="8">Homodimer. Polymerizes to form a dynamic ring structure in a strictly GTP-dependent manner. Interacts directly with several other division proteins.</text>
</comment>
<dbReference type="InterPro" id="IPR000158">
    <property type="entry name" value="Cell_div_FtsZ"/>
</dbReference>
<dbReference type="InterPro" id="IPR037103">
    <property type="entry name" value="Tubulin/FtsZ-like_C"/>
</dbReference>
<evidence type="ECO:0000256" key="10">
    <source>
        <dbReference type="RuleBase" id="RU000631"/>
    </source>
</evidence>
<keyword evidence="3 8" id="KW-0132">Cell division</keyword>
<comment type="subcellular location">
    <subcellularLocation>
        <location evidence="8">Cytoplasm</location>
    </subcellularLocation>
    <text evidence="8">Assembles at midcell at the inner surface of the cytoplasmic membrane.</text>
</comment>
<dbReference type="InterPro" id="IPR045061">
    <property type="entry name" value="FtsZ/CetZ"/>
</dbReference>
<dbReference type="Gene3D" id="3.40.50.1440">
    <property type="entry name" value="Tubulin/FtsZ, GTPase domain"/>
    <property type="match status" value="1"/>
</dbReference>
<dbReference type="CDD" id="cd02201">
    <property type="entry name" value="FtsZ_type1"/>
    <property type="match status" value="1"/>
</dbReference>
<dbReference type="SUPFAM" id="SSF52490">
    <property type="entry name" value="Tubulin nucleotide-binding domain-like"/>
    <property type="match status" value="1"/>
</dbReference>
<feature type="binding site" evidence="8">
    <location>
        <begin position="20"/>
        <end position="24"/>
    </location>
    <ligand>
        <name>GTP</name>
        <dbReference type="ChEBI" id="CHEBI:37565"/>
    </ligand>
</feature>
<dbReference type="GO" id="GO:0043093">
    <property type="term" value="P:FtsZ-dependent cytokinesis"/>
    <property type="evidence" value="ECO:0007669"/>
    <property type="project" value="UniProtKB-UniRule"/>
</dbReference>
<keyword evidence="2 8" id="KW-0963">Cytoplasm</keyword>
<dbReference type="PROSITE" id="PS01135">
    <property type="entry name" value="FTSZ_2"/>
    <property type="match status" value="1"/>
</dbReference>
<evidence type="ECO:0000259" key="12">
    <source>
        <dbReference type="SMART" id="SM00865"/>
    </source>
</evidence>
<feature type="binding site" evidence="8">
    <location>
        <begin position="107"/>
        <end position="109"/>
    </location>
    <ligand>
        <name>GTP</name>
        <dbReference type="ChEBI" id="CHEBI:37565"/>
    </ligand>
</feature>
<accession>A0A3D5QCP7</accession>
<feature type="domain" description="Tubulin/FtsZ GTPase" evidence="11">
    <location>
        <begin position="12"/>
        <end position="204"/>
    </location>
</feature>
<dbReference type="EMBL" id="DPPF01000104">
    <property type="protein sequence ID" value="HCW93049.1"/>
    <property type="molecule type" value="Genomic_DNA"/>
</dbReference>
<evidence type="ECO:0000313" key="13">
    <source>
        <dbReference type="EMBL" id="HCW93049.1"/>
    </source>
</evidence>
<dbReference type="SMART" id="SM00864">
    <property type="entry name" value="Tubulin"/>
    <property type="match status" value="1"/>
</dbReference>
<dbReference type="InterPro" id="IPR020805">
    <property type="entry name" value="Cell_div_FtsZ_CS"/>
</dbReference>
<evidence type="ECO:0000256" key="6">
    <source>
        <dbReference type="ARBA" id="ARBA00023210"/>
    </source>
</evidence>
<dbReference type="PRINTS" id="PR00423">
    <property type="entry name" value="CELLDVISFTSZ"/>
</dbReference>
<dbReference type="InterPro" id="IPR024757">
    <property type="entry name" value="FtsZ_C"/>
</dbReference>
<feature type="binding site" evidence="8">
    <location>
        <position position="142"/>
    </location>
    <ligand>
        <name>GTP</name>
        <dbReference type="ChEBI" id="CHEBI:37565"/>
    </ligand>
</feature>
<keyword evidence="6 8" id="KW-0717">Septation</keyword>
<name>A0A3D5QCP7_FLESI</name>
<evidence type="ECO:0000256" key="8">
    <source>
        <dbReference type="HAMAP-Rule" id="MF_00909"/>
    </source>
</evidence>
<keyword evidence="5 8" id="KW-0342">GTP-binding</keyword>
<evidence type="ECO:0000256" key="1">
    <source>
        <dbReference type="ARBA" id="ARBA00009690"/>
    </source>
</evidence>
<dbReference type="InterPro" id="IPR008280">
    <property type="entry name" value="Tub_FtsZ_C"/>
</dbReference>
<dbReference type="GO" id="GO:0051258">
    <property type="term" value="P:protein polymerization"/>
    <property type="evidence" value="ECO:0007669"/>
    <property type="project" value="UniProtKB-UniRule"/>
</dbReference>
<dbReference type="SMART" id="SM00865">
    <property type="entry name" value="Tubulin_C"/>
    <property type="match status" value="1"/>
</dbReference>
<dbReference type="InterPro" id="IPR003008">
    <property type="entry name" value="Tubulin_FtsZ_GTPase"/>
</dbReference>
<keyword evidence="7 8" id="KW-0131">Cell cycle</keyword>
<feature type="domain" description="Tubulin/FtsZ 2-layer sandwich" evidence="12">
    <location>
        <begin position="206"/>
        <end position="324"/>
    </location>
</feature>
<evidence type="ECO:0000256" key="2">
    <source>
        <dbReference type="ARBA" id="ARBA00022490"/>
    </source>
</evidence>
<dbReference type="Gene3D" id="3.30.1330.20">
    <property type="entry name" value="Tubulin/FtsZ, C-terminal domain"/>
    <property type="match status" value="1"/>
</dbReference>
<dbReference type="PROSITE" id="PS01134">
    <property type="entry name" value="FTSZ_1"/>
    <property type="match status" value="1"/>
</dbReference>
<evidence type="ECO:0000256" key="7">
    <source>
        <dbReference type="ARBA" id="ARBA00023306"/>
    </source>
</evidence>
<dbReference type="FunFam" id="3.40.50.1440:FF:000023">
    <property type="entry name" value="Cell division protein FtsZ"/>
    <property type="match status" value="1"/>
</dbReference>
<evidence type="ECO:0000256" key="4">
    <source>
        <dbReference type="ARBA" id="ARBA00022741"/>
    </source>
</evidence>
<protein>
    <recommendedName>
        <fullName evidence="8 9">Cell division protein FtsZ</fullName>
    </recommendedName>
</protein>
<dbReference type="GO" id="GO:0032153">
    <property type="term" value="C:cell division site"/>
    <property type="evidence" value="ECO:0007669"/>
    <property type="project" value="UniProtKB-UniRule"/>
</dbReference>
<comment type="caution">
    <text evidence="13">The sequence shown here is derived from an EMBL/GenBank/DDBJ whole genome shotgun (WGS) entry which is preliminary data.</text>
</comment>
<dbReference type="PANTHER" id="PTHR30314:SF3">
    <property type="entry name" value="MITOCHONDRIAL DIVISION PROTEIN FSZA"/>
    <property type="match status" value="1"/>
</dbReference>
<evidence type="ECO:0000313" key="14">
    <source>
        <dbReference type="Proteomes" id="UP000262325"/>
    </source>
</evidence>
<dbReference type="NCBIfam" id="TIGR00065">
    <property type="entry name" value="ftsZ"/>
    <property type="match status" value="1"/>
</dbReference>